<dbReference type="EMBL" id="RYZI01000214">
    <property type="protein sequence ID" value="RWA08176.1"/>
    <property type="molecule type" value="Genomic_DNA"/>
</dbReference>
<reference evidence="2 3" key="1">
    <citation type="submission" date="2018-12" db="EMBL/GenBank/DDBJ databases">
        <title>Draft genome sequence of Xylaria grammica IHI A82.</title>
        <authorList>
            <person name="Buettner E."/>
            <person name="Kellner H."/>
        </authorList>
    </citation>
    <scope>NUCLEOTIDE SEQUENCE [LARGE SCALE GENOMIC DNA]</scope>
    <source>
        <strain evidence="2 3">IHI A82</strain>
    </source>
</reference>
<protein>
    <submittedName>
        <fullName evidence="2">Uncharacterized protein</fullName>
    </submittedName>
</protein>
<keyword evidence="3" id="KW-1185">Reference proteome</keyword>
<evidence type="ECO:0000313" key="3">
    <source>
        <dbReference type="Proteomes" id="UP000286045"/>
    </source>
</evidence>
<evidence type="ECO:0000313" key="2">
    <source>
        <dbReference type="EMBL" id="RWA08176.1"/>
    </source>
</evidence>
<proteinExistence type="predicted"/>
<dbReference type="AlphaFoldDB" id="A0A439D1C1"/>
<organism evidence="2 3">
    <name type="scientific">Xylaria grammica</name>
    <dbReference type="NCBI Taxonomy" id="363999"/>
    <lineage>
        <taxon>Eukaryota</taxon>
        <taxon>Fungi</taxon>
        <taxon>Dikarya</taxon>
        <taxon>Ascomycota</taxon>
        <taxon>Pezizomycotina</taxon>
        <taxon>Sordariomycetes</taxon>
        <taxon>Xylariomycetidae</taxon>
        <taxon>Xylariales</taxon>
        <taxon>Xylariaceae</taxon>
        <taxon>Xylaria</taxon>
    </lineage>
</organism>
<comment type="caution">
    <text evidence="2">The sequence shown here is derived from an EMBL/GenBank/DDBJ whole genome shotgun (WGS) entry which is preliminary data.</text>
</comment>
<evidence type="ECO:0000256" key="1">
    <source>
        <dbReference type="SAM" id="SignalP"/>
    </source>
</evidence>
<feature type="signal peptide" evidence="1">
    <location>
        <begin position="1"/>
        <end position="19"/>
    </location>
</feature>
<feature type="chain" id="PRO_5019275622" evidence="1">
    <location>
        <begin position="20"/>
        <end position="219"/>
    </location>
</feature>
<accession>A0A439D1C1</accession>
<sequence length="219" mass="23669">MKPFISLALLATGALSAQSICPFNYPVHLNSTQSDNGLVFTLASTTASTNNRALQLRPNPYLAGGFFVGLDAASPVLLANFGQAAVKSQARSLENQLYDLGPTAYLNLRDEINGTSRYTVGFANASTWPGAVEAEWYLSGGAPDGTYDLYHEEPLNIVHGFVLCTADHDLDPGPWYQLFYYTYSRTPVDFAECEYVGIRTTVAPTIYNGECDIGGVTAT</sequence>
<gene>
    <name evidence="2" type="ORF">EKO27_g6923</name>
</gene>
<dbReference type="Proteomes" id="UP000286045">
    <property type="component" value="Unassembled WGS sequence"/>
</dbReference>
<keyword evidence="1" id="KW-0732">Signal</keyword>
<name>A0A439D1C1_9PEZI</name>